<dbReference type="Gene3D" id="2.170.8.10">
    <property type="entry name" value="Phosphoenolpyruvate Carboxykinase, domain 2"/>
    <property type="match status" value="1"/>
</dbReference>
<feature type="binding site" evidence="10">
    <location>
        <position position="198"/>
    </location>
    <ligand>
        <name>Mn(2+)</name>
        <dbReference type="ChEBI" id="CHEBI:29035"/>
    </ligand>
</feature>
<evidence type="ECO:0000256" key="4">
    <source>
        <dbReference type="ARBA" id="ARBA00022432"/>
    </source>
</evidence>
<feature type="binding site" evidence="10">
    <location>
        <position position="445"/>
    </location>
    <ligand>
        <name>ATP</name>
        <dbReference type="ChEBI" id="CHEBI:30616"/>
    </ligand>
</feature>
<comment type="function">
    <text evidence="10">Involved in the gluconeogenesis. Catalyzes the conversion of oxaloacetate (OAA) to phosphoenolpyruvate (PEP) through direct phosphoryl transfer between the nucleoside triphosphate and OAA.</text>
</comment>
<feature type="binding site" evidence="10">
    <location>
        <position position="320"/>
    </location>
    <ligand>
        <name>ATP</name>
        <dbReference type="ChEBI" id="CHEBI:30616"/>
    </ligand>
</feature>
<comment type="caution">
    <text evidence="10">Lacks conserved residue(s) required for the propagation of feature annotation.</text>
</comment>
<evidence type="ECO:0000313" key="12">
    <source>
        <dbReference type="Proteomes" id="UP000321892"/>
    </source>
</evidence>
<dbReference type="InterPro" id="IPR013035">
    <property type="entry name" value="PEP_carboxykinase_C"/>
</dbReference>
<feature type="binding site" evidence="10">
    <location>
        <position position="198"/>
    </location>
    <ligand>
        <name>ATP</name>
        <dbReference type="ChEBI" id="CHEBI:30616"/>
    </ligand>
</feature>
<evidence type="ECO:0000256" key="7">
    <source>
        <dbReference type="ARBA" id="ARBA00022840"/>
    </source>
</evidence>
<keyword evidence="8 10" id="KW-0456">Lyase</keyword>
<comment type="cofactor">
    <cofactor evidence="10">
        <name>Mn(2+)</name>
        <dbReference type="ChEBI" id="CHEBI:29035"/>
    </cofactor>
    <text evidence="10">Binds 1 Mn(2+) ion per subunit.</text>
</comment>
<keyword evidence="10" id="KW-0963">Cytoplasm</keyword>
<accession>A0A510JDQ2</accession>
<feature type="binding site" evidence="10">
    <location>
        <position position="198"/>
    </location>
    <ligand>
        <name>substrate</name>
    </ligand>
</feature>
<dbReference type="PIRSF" id="PIRSF006294">
    <property type="entry name" value="PEP_crbxkin"/>
    <property type="match status" value="1"/>
</dbReference>
<dbReference type="UniPathway" id="UPA00138"/>
<gene>
    <name evidence="10" type="primary">pckA</name>
    <name evidence="11" type="ORF">JCM16775_0022</name>
</gene>
<feature type="binding site" evidence="10">
    <location>
        <position position="56"/>
    </location>
    <ligand>
        <name>substrate</name>
    </ligand>
</feature>
<dbReference type="GO" id="GO:0046872">
    <property type="term" value="F:metal ion binding"/>
    <property type="evidence" value="ECO:0007669"/>
    <property type="project" value="UniProtKB-KW"/>
</dbReference>
<dbReference type="NCBIfam" id="NF006821">
    <property type="entry name" value="PRK09344.1-3"/>
    <property type="match status" value="1"/>
</dbReference>
<dbReference type="RefSeq" id="WP_026745508.1">
    <property type="nucleotide sequence ID" value="NZ_AP019823.1"/>
</dbReference>
<dbReference type="HAMAP" id="MF_00453">
    <property type="entry name" value="PEPCK_ATP"/>
    <property type="match status" value="1"/>
</dbReference>
<keyword evidence="6 10" id="KW-0210">Decarboxylase</keyword>
<dbReference type="PANTHER" id="PTHR30031">
    <property type="entry name" value="PHOSPHOENOLPYRUVATE CARBOXYKINASE ATP"/>
    <property type="match status" value="1"/>
</dbReference>
<keyword evidence="11" id="KW-0418">Kinase</keyword>
<feature type="binding site" evidence="10">
    <location>
        <position position="192"/>
    </location>
    <ligand>
        <name>substrate</name>
    </ligand>
</feature>
<comment type="pathway">
    <text evidence="1 10">Carbohydrate biosynthesis; gluconeogenesis.</text>
</comment>
<feature type="binding site" evidence="10">
    <location>
        <position position="255"/>
    </location>
    <ligand>
        <name>Mn(2+)</name>
        <dbReference type="ChEBI" id="CHEBI:29035"/>
    </ligand>
</feature>
<dbReference type="NCBIfam" id="NF006820">
    <property type="entry name" value="PRK09344.1-2"/>
    <property type="match status" value="1"/>
</dbReference>
<dbReference type="InterPro" id="IPR015994">
    <property type="entry name" value="PEPCK_ATP_CS"/>
</dbReference>
<keyword evidence="4 10" id="KW-0312">Gluconeogenesis</keyword>
<dbReference type="InterPro" id="IPR008210">
    <property type="entry name" value="PEP_carboxykinase_N"/>
</dbReference>
<dbReference type="EC" id="4.1.1.49" evidence="3 10"/>
<organism evidence="11 12">
    <name type="scientific">Leptotrichia hofstadii</name>
    <dbReference type="NCBI Taxonomy" id="157688"/>
    <lineage>
        <taxon>Bacteria</taxon>
        <taxon>Fusobacteriati</taxon>
        <taxon>Fusobacteriota</taxon>
        <taxon>Fusobacteriia</taxon>
        <taxon>Fusobacteriales</taxon>
        <taxon>Leptotrichiaceae</taxon>
        <taxon>Leptotrichia</taxon>
    </lineage>
</organism>
<keyword evidence="11" id="KW-0808">Transferase</keyword>
<dbReference type="AlphaFoldDB" id="A0A510JDQ2"/>
<dbReference type="NCBIfam" id="TIGR00224">
    <property type="entry name" value="pckA"/>
    <property type="match status" value="1"/>
</dbReference>
<feature type="binding site" evidence="10">
    <location>
        <position position="283"/>
    </location>
    <ligand>
        <name>ATP</name>
        <dbReference type="ChEBI" id="CHEBI:30616"/>
    </ligand>
</feature>
<dbReference type="GO" id="GO:0005829">
    <property type="term" value="C:cytosol"/>
    <property type="evidence" value="ECO:0007669"/>
    <property type="project" value="TreeGrafter"/>
</dbReference>
<evidence type="ECO:0000256" key="5">
    <source>
        <dbReference type="ARBA" id="ARBA00022741"/>
    </source>
</evidence>
<dbReference type="SUPFAM" id="SSF53795">
    <property type="entry name" value="PEP carboxykinase-like"/>
    <property type="match status" value="1"/>
</dbReference>
<dbReference type="KEGG" id="lhf:JCM16775_0022"/>
<dbReference type="Gene3D" id="3.40.449.10">
    <property type="entry name" value="Phosphoenolpyruvate Carboxykinase, domain 1"/>
    <property type="match status" value="1"/>
</dbReference>
<dbReference type="GO" id="GO:0005524">
    <property type="term" value="F:ATP binding"/>
    <property type="evidence" value="ECO:0007669"/>
    <property type="project" value="UniProtKB-UniRule"/>
</dbReference>
<comment type="catalytic activity">
    <reaction evidence="9 10">
        <text>oxaloacetate + ATP = phosphoenolpyruvate + ADP + CO2</text>
        <dbReference type="Rhea" id="RHEA:18617"/>
        <dbReference type="ChEBI" id="CHEBI:16452"/>
        <dbReference type="ChEBI" id="CHEBI:16526"/>
        <dbReference type="ChEBI" id="CHEBI:30616"/>
        <dbReference type="ChEBI" id="CHEBI:58702"/>
        <dbReference type="ChEBI" id="CHEBI:456216"/>
        <dbReference type="EC" id="4.1.1.49"/>
    </reaction>
</comment>
<evidence type="ECO:0000256" key="9">
    <source>
        <dbReference type="ARBA" id="ARBA00047371"/>
    </source>
</evidence>
<keyword evidence="11" id="KW-0670">Pyruvate</keyword>
<dbReference type="GO" id="GO:0004612">
    <property type="term" value="F:phosphoenolpyruvate carboxykinase (ATP) activity"/>
    <property type="evidence" value="ECO:0007669"/>
    <property type="project" value="UniProtKB-UniRule"/>
</dbReference>
<dbReference type="Proteomes" id="UP000321892">
    <property type="component" value="Chromosome"/>
</dbReference>
<dbReference type="InterPro" id="IPR001272">
    <property type="entry name" value="PEP_carboxykinase_ATP"/>
</dbReference>
<evidence type="ECO:0000256" key="2">
    <source>
        <dbReference type="ARBA" id="ARBA00006052"/>
    </source>
</evidence>
<evidence type="ECO:0000256" key="3">
    <source>
        <dbReference type="ARBA" id="ARBA00012363"/>
    </source>
</evidence>
<protein>
    <recommendedName>
        <fullName evidence="3 10">Phosphoenolpyruvate carboxykinase (ATP)</fullName>
        <shortName evidence="10">PCK</shortName>
        <shortName evidence="10">PEP carboxykinase</shortName>
        <shortName evidence="10">PEPCK</shortName>
        <ecNumber evidence="3 10">4.1.1.49</ecNumber>
    </recommendedName>
</protein>
<comment type="similarity">
    <text evidence="2 10">Belongs to the phosphoenolpyruvate carboxykinase (ATP) family.</text>
</comment>
<keyword evidence="10" id="KW-0479">Metal-binding</keyword>
<dbReference type="FunFam" id="2.170.8.10:FF:000001">
    <property type="entry name" value="Phosphoenolpyruvate carboxykinase (ATP)"/>
    <property type="match status" value="1"/>
</dbReference>
<dbReference type="PROSITE" id="PS00532">
    <property type="entry name" value="PEPCK_ATP"/>
    <property type="match status" value="1"/>
</dbReference>
<dbReference type="EMBL" id="AP019823">
    <property type="protein sequence ID" value="BBM37347.1"/>
    <property type="molecule type" value="Genomic_DNA"/>
</dbReference>
<keyword evidence="7 10" id="KW-0067">ATP-binding</keyword>
<evidence type="ECO:0000256" key="8">
    <source>
        <dbReference type="ARBA" id="ARBA00023239"/>
    </source>
</evidence>
<dbReference type="GO" id="GO:0006094">
    <property type="term" value="P:gluconeogenesis"/>
    <property type="evidence" value="ECO:0007669"/>
    <property type="project" value="UniProtKB-UniRule"/>
</dbReference>
<feature type="binding site" evidence="10">
    <location>
        <begin position="234"/>
        <end position="242"/>
    </location>
    <ligand>
        <name>ATP</name>
        <dbReference type="ChEBI" id="CHEBI:30616"/>
    </ligand>
</feature>
<dbReference type="PANTHER" id="PTHR30031:SF0">
    <property type="entry name" value="PHOSPHOENOLPYRUVATE CARBOXYKINASE (ATP)"/>
    <property type="match status" value="1"/>
</dbReference>
<reference evidence="11 12" key="1">
    <citation type="submission" date="2019-07" db="EMBL/GenBank/DDBJ databases">
        <title>Complete Genome Sequence of Leptotrichia hofstadii Strain JCM16775.</title>
        <authorList>
            <person name="Watanabe S."/>
            <person name="Cui L."/>
        </authorList>
    </citation>
    <scope>NUCLEOTIDE SEQUENCE [LARGE SCALE GENOMIC DNA]</scope>
    <source>
        <strain evidence="11 12">JCM16775</strain>
    </source>
</reference>
<evidence type="ECO:0000256" key="1">
    <source>
        <dbReference type="ARBA" id="ARBA00004742"/>
    </source>
</evidence>
<dbReference type="Gene3D" id="3.90.228.20">
    <property type="match status" value="1"/>
</dbReference>
<keyword evidence="5 10" id="KW-0547">Nucleotide-binding</keyword>
<keyword evidence="10" id="KW-0464">Manganese</keyword>
<feature type="binding site" evidence="10">
    <location>
        <position position="217"/>
    </location>
    <ligand>
        <name>ATP</name>
        <dbReference type="ChEBI" id="CHEBI:30616"/>
    </ligand>
</feature>
<dbReference type="SUPFAM" id="SSF68923">
    <property type="entry name" value="PEP carboxykinase N-terminal domain"/>
    <property type="match status" value="1"/>
</dbReference>
<dbReference type="Pfam" id="PF01293">
    <property type="entry name" value="PEPCK_ATP"/>
    <property type="match status" value="1"/>
</dbReference>
<name>A0A510JDQ2_9FUSO</name>
<proteinExistence type="inferred from homology"/>
<dbReference type="OrthoDB" id="9806325at2"/>
<feature type="binding site" evidence="10">
    <location>
        <position position="217"/>
    </location>
    <ligand>
        <name>Mn(2+)</name>
        <dbReference type="ChEBI" id="CHEBI:29035"/>
    </ligand>
</feature>
<dbReference type="GO" id="GO:0016301">
    <property type="term" value="F:kinase activity"/>
    <property type="evidence" value="ECO:0007669"/>
    <property type="project" value="UniProtKB-KW"/>
</dbReference>
<sequence>MKKLTKDLEKLGIVNVAKIYRNLAPSELIEHALSRKEGTLSETGALVVTTGKYTGRSPKDKYIVDTPGVHEKIAWGNVNRPIEKEKFDSIYSKLIAYLQNREIFVFDGMAGADPACRKKFRIINERASQNLFIHQLLIRPTEEELKDYGHSDFTIIAAPGFKCSAKIDGINSSAAIIIDYEAKVGIICGTEYSGEIKKSVFSIMNFIMPEIDVLPMHCSANMDPRTGQTAVFFGLSGTGKTTLSTDPNRKLIGDDEHGWSDHSIFNFEGGCYAKCINLDPEHEPDIYNAIKFGSLVENVVMNPKTREFDFYDKSLTENTRVGYPINHIKNAQIPGIGGIPSVVIFLTADAFGVLPPVSRLSKDAAIYHFVTGFTSKLAGTERGITEPQPTFSTCFGEPFMPLDPLVYAEMLGKKIELHSTKVFLINTGWSGGPYGVGNRMNLKYTRAMVTAALNGELDEVEYRHDDIFNLEIPQYCPNVPSELLNPVDTWANKEAYGAAARKLAKMFRENFATKYPNMPEHIVNAGPSRFE</sequence>
<comment type="subcellular location">
    <subcellularLocation>
        <location evidence="10">Cytoplasm</location>
    </subcellularLocation>
</comment>
<feature type="binding site" evidence="10">
    <location>
        <position position="320"/>
    </location>
    <ligand>
        <name>substrate</name>
    </ligand>
</feature>
<evidence type="ECO:0000256" key="6">
    <source>
        <dbReference type="ARBA" id="ARBA00022793"/>
    </source>
</evidence>
<keyword evidence="12" id="KW-1185">Reference proteome</keyword>
<dbReference type="CDD" id="cd00484">
    <property type="entry name" value="PEPCK_ATP"/>
    <property type="match status" value="1"/>
</dbReference>
<evidence type="ECO:0000256" key="10">
    <source>
        <dbReference type="HAMAP-Rule" id="MF_00453"/>
    </source>
</evidence>
<evidence type="ECO:0000313" key="11">
    <source>
        <dbReference type="EMBL" id="BBM37347.1"/>
    </source>
</evidence>